<dbReference type="SUPFAM" id="SSF56219">
    <property type="entry name" value="DNase I-like"/>
    <property type="match status" value="1"/>
</dbReference>
<name>A0AAW2YBG1_9LAMI</name>
<sequence length="150" mass="16963">MPQYQRQINDFTRASEQCDLSDLGFQGPMFMWCNRRTHPNTVWARLDRACGNVGWMARYPSTTVTHRPSPYSDHVVLILSWGSVSAQTGRKRMPQFCFEAKWLHPEECGVVVEEACSSESEPDPNSIYGVRFNRADLGCCSGIGNTLLGR</sequence>
<accession>A0AAW2YBG1</accession>
<evidence type="ECO:0000313" key="1">
    <source>
        <dbReference type="EMBL" id="KAL0463089.1"/>
    </source>
</evidence>
<gene>
    <name evidence="1" type="ORF">Slati_0196500</name>
</gene>
<dbReference type="EMBL" id="JACGWN010000001">
    <property type="protein sequence ID" value="KAL0463089.1"/>
    <property type="molecule type" value="Genomic_DNA"/>
</dbReference>
<dbReference type="Gene3D" id="3.60.10.10">
    <property type="entry name" value="Endonuclease/exonuclease/phosphatase"/>
    <property type="match status" value="1"/>
</dbReference>
<dbReference type="AlphaFoldDB" id="A0AAW2YBG1"/>
<dbReference type="InterPro" id="IPR036691">
    <property type="entry name" value="Endo/exonu/phosph_ase_sf"/>
</dbReference>
<reference evidence="1" key="2">
    <citation type="journal article" date="2024" name="Plant">
        <title>Genomic evolution and insights into agronomic trait innovations of Sesamum species.</title>
        <authorList>
            <person name="Miao H."/>
            <person name="Wang L."/>
            <person name="Qu L."/>
            <person name="Liu H."/>
            <person name="Sun Y."/>
            <person name="Le M."/>
            <person name="Wang Q."/>
            <person name="Wei S."/>
            <person name="Zheng Y."/>
            <person name="Lin W."/>
            <person name="Duan Y."/>
            <person name="Cao H."/>
            <person name="Xiong S."/>
            <person name="Wang X."/>
            <person name="Wei L."/>
            <person name="Li C."/>
            <person name="Ma Q."/>
            <person name="Ju M."/>
            <person name="Zhao R."/>
            <person name="Li G."/>
            <person name="Mu C."/>
            <person name="Tian Q."/>
            <person name="Mei H."/>
            <person name="Zhang T."/>
            <person name="Gao T."/>
            <person name="Zhang H."/>
        </authorList>
    </citation>
    <scope>NUCLEOTIDE SEQUENCE</scope>
    <source>
        <strain evidence="1">KEN1</strain>
    </source>
</reference>
<comment type="caution">
    <text evidence="1">The sequence shown here is derived from an EMBL/GenBank/DDBJ whole genome shotgun (WGS) entry which is preliminary data.</text>
</comment>
<proteinExistence type="predicted"/>
<dbReference type="PANTHER" id="PTHR33710:SF71">
    <property type="entry name" value="ENDONUCLEASE_EXONUCLEASE_PHOSPHATASE DOMAIN-CONTAINING PROTEIN"/>
    <property type="match status" value="1"/>
</dbReference>
<organism evidence="1">
    <name type="scientific">Sesamum latifolium</name>
    <dbReference type="NCBI Taxonomy" id="2727402"/>
    <lineage>
        <taxon>Eukaryota</taxon>
        <taxon>Viridiplantae</taxon>
        <taxon>Streptophyta</taxon>
        <taxon>Embryophyta</taxon>
        <taxon>Tracheophyta</taxon>
        <taxon>Spermatophyta</taxon>
        <taxon>Magnoliopsida</taxon>
        <taxon>eudicotyledons</taxon>
        <taxon>Gunneridae</taxon>
        <taxon>Pentapetalae</taxon>
        <taxon>asterids</taxon>
        <taxon>lamiids</taxon>
        <taxon>Lamiales</taxon>
        <taxon>Pedaliaceae</taxon>
        <taxon>Sesamum</taxon>
    </lineage>
</organism>
<dbReference type="PANTHER" id="PTHR33710">
    <property type="entry name" value="BNAC02G09200D PROTEIN"/>
    <property type="match status" value="1"/>
</dbReference>
<protein>
    <submittedName>
        <fullName evidence="1">Uncharacterized protein</fullName>
    </submittedName>
</protein>
<reference evidence="1" key="1">
    <citation type="submission" date="2020-06" db="EMBL/GenBank/DDBJ databases">
        <authorList>
            <person name="Li T."/>
            <person name="Hu X."/>
            <person name="Zhang T."/>
            <person name="Song X."/>
            <person name="Zhang H."/>
            <person name="Dai N."/>
            <person name="Sheng W."/>
            <person name="Hou X."/>
            <person name="Wei L."/>
        </authorList>
    </citation>
    <scope>NUCLEOTIDE SEQUENCE</scope>
    <source>
        <strain evidence="1">KEN1</strain>
        <tissue evidence="1">Leaf</tissue>
    </source>
</reference>